<protein>
    <submittedName>
        <fullName evidence="2">Uncharacterized protein</fullName>
    </submittedName>
</protein>
<dbReference type="EMBL" id="LXQA010565366">
    <property type="protein sequence ID" value="MCI59540.1"/>
    <property type="molecule type" value="Genomic_DNA"/>
</dbReference>
<evidence type="ECO:0000313" key="2">
    <source>
        <dbReference type="EMBL" id="MCI59540.1"/>
    </source>
</evidence>
<feature type="region of interest" description="Disordered" evidence="1">
    <location>
        <begin position="1"/>
        <end position="30"/>
    </location>
</feature>
<comment type="caution">
    <text evidence="2">The sequence shown here is derived from an EMBL/GenBank/DDBJ whole genome shotgun (WGS) entry which is preliminary data.</text>
</comment>
<keyword evidence="3" id="KW-1185">Reference proteome</keyword>
<feature type="non-terminal residue" evidence="2">
    <location>
        <position position="30"/>
    </location>
</feature>
<feature type="compositionally biased region" description="Basic and acidic residues" evidence="1">
    <location>
        <begin position="1"/>
        <end position="11"/>
    </location>
</feature>
<dbReference type="AlphaFoldDB" id="A0A392TH74"/>
<evidence type="ECO:0000313" key="3">
    <source>
        <dbReference type="Proteomes" id="UP000265520"/>
    </source>
</evidence>
<feature type="compositionally biased region" description="Basic and acidic residues" evidence="1">
    <location>
        <begin position="20"/>
        <end position="30"/>
    </location>
</feature>
<sequence length="30" mass="3594">MLRVQLEDKTQGNKAQVASIRRDKNRWSQH</sequence>
<reference evidence="2 3" key="1">
    <citation type="journal article" date="2018" name="Front. Plant Sci.">
        <title>Red Clover (Trifolium pratense) and Zigzag Clover (T. medium) - A Picture of Genomic Similarities and Differences.</title>
        <authorList>
            <person name="Dluhosova J."/>
            <person name="Istvanek J."/>
            <person name="Nedelnik J."/>
            <person name="Repkova J."/>
        </authorList>
    </citation>
    <scope>NUCLEOTIDE SEQUENCE [LARGE SCALE GENOMIC DNA]</scope>
    <source>
        <strain evidence="3">cv. 10/8</strain>
        <tissue evidence="2">Leaf</tissue>
    </source>
</reference>
<evidence type="ECO:0000256" key="1">
    <source>
        <dbReference type="SAM" id="MobiDB-lite"/>
    </source>
</evidence>
<proteinExistence type="predicted"/>
<accession>A0A392TH74</accession>
<organism evidence="2 3">
    <name type="scientific">Trifolium medium</name>
    <dbReference type="NCBI Taxonomy" id="97028"/>
    <lineage>
        <taxon>Eukaryota</taxon>
        <taxon>Viridiplantae</taxon>
        <taxon>Streptophyta</taxon>
        <taxon>Embryophyta</taxon>
        <taxon>Tracheophyta</taxon>
        <taxon>Spermatophyta</taxon>
        <taxon>Magnoliopsida</taxon>
        <taxon>eudicotyledons</taxon>
        <taxon>Gunneridae</taxon>
        <taxon>Pentapetalae</taxon>
        <taxon>rosids</taxon>
        <taxon>fabids</taxon>
        <taxon>Fabales</taxon>
        <taxon>Fabaceae</taxon>
        <taxon>Papilionoideae</taxon>
        <taxon>50 kb inversion clade</taxon>
        <taxon>NPAAA clade</taxon>
        <taxon>Hologalegina</taxon>
        <taxon>IRL clade</taxon>
        <taxon>Trifolieae</taxon>
        <taxon>Trifolium</taxon>
    </lineage>
</organism>
<name>A0A392TH74_9FABA</name>
<dbReference type="Proteomes" id="UP000265520">
    <property type="component" value="Unassembled WGS sequence"/>
</dbReference>